<dbReference type="AlphaFoldDB" id="A0AAV7X4B3"/>
<name>A0AAV7X4B3_9NEOP</name>
<accession>A0AAV7X4B3</accession>
<dbReference type="Proteomes" id="UP001075354">
    <property type="component" value="Chromosome 16"/>
</dbReference>
<evidence type="ECO:0000313" key="2">
    <source>
        <dbReference type="EMBL" id="KAJ1519277.1"/>
    </source>
</evidence>
<comment type="caution">
    <text evidence="2">The sequence shown here is derived from an EMBL/GenBank/DDBJ whole genome shotgun (WGS) entry which is preliminary data.</text>
</comment>
<keyword evidence="3" id="KW-1185">Reference proteome</keyword>
<feature type="region of interest" description="Disordered" evidence="1">
    <location>
        <begin position="1"/>
        <end position="32"/>
    </location>
</feature>
<feature type="compositionally biased region" description="Low complexity" evidence="1">
    <location>
        <begin position="7"/>
        <end position="17"/>
    </location>
</feature>
<gene>
    <name evidence="2" type="ORF">ONE63_004576</name>
</gene>
<evidence type="ECO:0000256" key="1">
    <source>
        <dbReference type="SAM" id="MobiDB-lite"/>
    </source>
</evidence>
<sequence length="168" mass="18322">MYRFVKSSAQSSGSSSSRLFVQGTREGGDRDDVVATGGPGGTVVAHRDHHQLMEVGHANGGPPGAPTDLHAVHTQRRLSTETHGTVTEESCVRRKPSGTRQVITRMVRKTTTLHRGEEKSVANALLNSNKERASLTVQEVVLQSPPKRAKRQEEGYQLWGGRVEPLVH</sequence>
<dbReference type="EMBL" id="JAPTSV010000016">
    <property type="protein sequence ID" value="KAJ1519277.1"/>
    <property type="molecule type" value="Genomic_DNA"/>
</dbReference>
<proteinExistence type="predicted"/>
<organism evidence="2 3">
    <name type="scientific">Megalurothrips usitatus</name>
    <name type="common">bean blossom thrips</name>
    <dbReference type="NCBI Taxonomy" id="439358"/>
    <lineage>
        <taxon>Eukaryota</taxon>
        <taxon>Metazoa</taxon>
        <taxon>Ecdysozoa</taxon>
        <taxon>Arthropoda</taxon>
        <taxon>Hexapoda</taxon>
        <taxon>Insecta</taxon>
        <taxon>Pterygota</taxon>
        <taxon>Neoptera</taxon>
        <taxon>Paraneoptera</taxon>
        <taxon>Thysanoptera</taxon>
        <taxon>Terebrantia</taxon>
        <taxon>Thripoidea</taxon>
        <taxon>Thripidae</taxon>
        <taxon>Megalurothrips</taxon>
    </lineage>
</organism>
<protein>
    <submittedName>
        <fullName evidence="2">Uncharacterized protein</fullName>
    </submittedName>
</protein>
<reference evidence="2" key="1">
    <citation type="submission" date="2022-12" db="EMBL/GenBank/DDBJ databases">
        <title>Chromosome-level genome assembly of the bean flower thrips Megalurothrips usitatus.</title>
        <authorList>
            <person name="Ma L."/>
            <person name="Liu Q."/>
            <person name="Li H."/>
            <person name="Cai W."/>
        </authorList>
    </citation>
    <scope>NUCLEOTIDE SEQUENCE</scope>
    <source>
        <strain evidence="2">Cailab_2022a</strain>
    </source>
</reference>
<evidence type="ECO:0000313" key="3">
    <source>
        <dbReference type="Proteomes" id="UP001075354"/>
    </source>
</evidence>